<organism evidence="2">
    <name type="scientific">Dendroctonus ponderosae</name>
    <name type="common">Mountain pine beetle</name>
    <dbReference type="NCBI Taxonomy" id="77166"/>
    <lineage>
        <taxon>Eukaryota</taxon>
        <taxon>Metazoa</taxon>
        <taxon>Ecdysozoa</taxon>
        <taxon>Arthropoda</taxon>
        <taxon>Hexapoda</taxon>
        <taxon>Insecta</taxon>
        <taxon>Pterygota</taxon>
        <taxon>Neoptera</taxon>
        <taxon>Endopterygota</taxon>
        <taxon>Coleoptera</taxon>
        <taxon>Polyphaga</taxon>
        <taxon>Cucujiformia</taxon>
        <taxon>Curculionidae</taxon>
        <taxon>Scolytinae</taxon>
        <taxon>Dendroctonus</taxon>
    </lineage>
</organism>
<feature type="compositionally biased region" description="Basic and acidic residues" evidence="1">
    <location>
        <begin position="114"/>
        <end position="177"/>
    </location>
</feature>
<evidence type="ECO:0000256" key="1">
    <source>
        <dbReference type="SAM" id="MobiDB-lite"/>
    </source>
</evidence>
<proteinExistence type="predicted"/>
<reference evidence="2" key="1">
    <citation type="journal article" date="2013" name="Genome Biol.">
        <title>Draft genome of the mountain pine beetle, Dendroctonus ponderosae Hopkins, a major forest pest.</title>
        <authorList>
            <person name="Keeling C.I."/>
            <person name="Yuen M.M."/>
            <person name="Liao N.Y."/>
            <person name="Docking T.R."/>
            <person name="Chan S.K."/>
            <person name="Taylor G.A."/>
            <person name="Palmquist D.L."/>
            <person name="Jackman S.D."/>
            <person name="Nguyen A."/>
            <person name="Li M."/>
            <person name="Henderson H."/>
            <person name="Janes J.K."/>
            <person name="Zhao Y."/>
            <person name="Pandoh P."/>
            <person name="Moore R."/>
            <person name="Sperling F.A."/>
            <person name="Huber D.P."/>
            <person name="Birol I."/>
            <person name="Jones S.J."/>
            <person name="Bohlmann J."/>
        </authorList>
    </citation>
    <scope>NUCLEOTIDE SEQUENCE</scope>
</reference>
<dbReference type="AlphaFoldDB" id="N6UM31"/>
<feature type="compositionally biased region" description="Basic and acidic residues" evidence="1">
    <location>
        <begin position="186"/>
        <end position="216"/>
    </location>
</feature>
<sequence>MEYMRLYFGTSMQTEVEEQWVSETKTARLGIGKGRLPPLKWKLARVVELHPGSDIVTRVVTIKFSDGSRVKRPIAKLCIVLCSLLACVSGAVLPKPPAAAQQKSDSPAVNELPLRPESKQPAGEIHKPLEKLEKAKSADASKPEQKSTQKEKPAAQKPEEQARRRSDTVKQEKRENQKQNMHSKSKPVEEKKPAENTKEPLKAAEETKAKPAEKGR</sequence>
<dbReference type="InterPro" id="IPR040676">
    <property type="entry name" value="DUF5641"/>
</dbReference>
<protein>
    <submittedName>
        <fullName evidence="2">Uncharacterized protein</fullName>
    </submittedName>
</protein>
<feature type="region of interest" description="Disordered" evidence="1">
    <location>
        <begin position="96"/>
        <end position="216"/>
    </location>
</feature>
<dbReference type="EMBL" id="KB738038">
    <property type="protein sequence ID" value="ENN82800.1"/>
    <property type="molecule type" value="Genomic_DNA"/>
</dbReference>
<feature type="non-terminal residue" evidence="2">
    <location>
        <position position="1"/>
    </location>
</feature>
<name>N6UM31_DENPD</name>
<accession>N6UM31</accession>
<evidence type="ECO:0000313" key="2">
    <source>
        <dbReference type="EMBL" id="ENN82800.1"/>
    </source>
</evidence>
<dbReference type="Pfam" id="PF18701">
    <property type="entry name" value="DUF5641"/>
    <property type="match status" value="1"/>
</dbReference>
<dbReference type="HOGENOM" id="CLU_1278804_0_0_1"/>
<gene>
    <name evidence="2" type="ORF">YQE_00832</name>
</gene>